<evidence type="ECO:0000313" key="2">
    <source>
        <dbReference type="Proteomes" id="UP001642360"/>
    </source>
</evidence>
<gene>
    <name evidence="1" type="ORF">ILEXP_LOCUS12617</name>
</gene>
<evidence type="ECO:0000313" key="1">
    <source>
        <dbReference type="EMBL" id="CAK9144844.1"/>
    </source>
</evidence>
<dbReference type="AlphaFoldDB" id="A0ABC8RIQ2"/>
<name>A0ABC8RIQ2_9AQUA</name>
<sequence>MKKTSGDDGKGQLSDNKFLSSKALGKANAMSSGKSSMNGKNSVGYHTQISDILNRHSSETSSISTNLKRNENLHCSQDQEAMVLIFPMPELYSRARAQKDEILLLREQIANASIKEVQLLKENSTLERKFAELRMALDEKQGEVISSASNELVRRKGDLEENIRLAHELKVAEEERYVFMSSIQGLLAEYGVWPRVNNASTLSNSVMHLHDQLQLKIRTSHALFVLLLNLVVNLQDLVKAPCLLPASTKGGIVDYKKFI</sequence>
<dbReference type="PANTHER" id="PTHR31149">
    <property type="entry name" value="EXPRESSED PROTEIN"/>
    <property type="match status" value="1"/>
</dbReference>
<dbReference type="Proteomes" id="UP001642360">
    <property type="component" value="Unassembled WGS sequence"/>
</dbReference>
<keyword evidence="2" id="KW-1185">Reference proteome</keyword>
<proteinExistence type="predicted"/>
<protein>
    <submittedName>
        <fullName evidence="1">Uncharacterized protein</fullName>
    </submittedName>
</protein>
<reference evidence="1 2" key="1">
    <citation type="submission" date="2024-02" db="EMBL/GenBank/DDBJ databases">
        <authorList>
            <person name="Vignale AGUSTIN F."/>
            <person name="Sosa J E."/>
            <person name="Modenutti C."/>
        </authorList>
    </citation>
    <scope>NUCLEOTIDE SEQUENCE [LARGE SCALE GENOMIC DNA]</scope>
</reference>
<dbReference type="PANTHER" id="PTHR31149:SF7">
    <property type="entry name" value="EXPRESSED PROTEIN"/>
    <property type="match status" value="1"/>
</dbReference>
<organism evidence="1 2">
    <name type="scientific">Ilex paraguariensis</name>
    <name type="common">yerba mate</name>
    <dbReference type="NCBI Taxonomy" id="185542"/>
    <lineage>
        <taxon>Eukaryota</taxon>
        <taxon>Viridiplantae</taxon>
        <taxon>Streptophyta</taxon>
        <taxon>Embryophyta</taxon>
        <taxon>Tracheophyta</taxon>
        <taxon>Spermatophyta</taxon>
        <taxon>Magnoliopsida</taxon>
        <taxon>eudicotyledons</taxon>
        <taxon>Gunneridae</taxon>
        <taxon>Pentapetalae</taxon>
        <taxon>asterids</taxon>
        <taxon>campanulids</taxon>
        <taxon>Aquifoliales</taxon>
        <taxon>Aquifoliaceae</taxon>
        <taxon>Ilex</taxon>
    </lineage>
</organism>
<dbReference type="EMBL" id="CAUOFW020001425">
    <property type="protein sequence ID" value="CAK9144844.1"/>
    <property type="molecule type" value="Genomic_DNA"/>
</dbReference>
<accession>A0ABC8RIQ2</accession>
<comment type="caution">
    <text evidence="1">The sequence shown here is derived from an EMBL/GenBank/DDBJ whole genome shotgun (WGS) entry which is preliminary data.</text>
</comment>